<name>A0A0N9IC67_9PSEU</name>
<feature type="compositionally biased region" description="Low complexity" evidence="1">
    <location>
        <begin position="235"/>
        <end position="256"/>
    </location>
</feature>
<proteinExistence type="predicted"/>
<keyword evidence="3" id="KW-1185">Reference proteome</keyword>
<protein>
    <submittedName>
        <fullName evidence="2">Uncharacterized protein</fullName>
    </submittedName>
</protein>
<dbReference type="AlphaFoldDB" id="A0A0N9IC67"/>
<reference evidence="2 3" key="1">
    <citation type="submission" date="2015-07" db="EMBL/GenBank/DDBJ databases">
        <title>Genome sequencing of Kibdelosporangium phytohabitans.</title>
        <authorList>
            <person name="Qin S."/>
            <person name="Xing K."/>
        </authorList>
    </citation>
    <scope>NUCLEOTIDE SEQUENCE [LARGE SCALE GENOMIC DNA]</scope>
    <source>
        <strain evidence="2 3">KLBMP1111</strain>
    </source>
</reference>
<feature type="compositionally biased region" description="Basic residues" evidence="1">
    <location>
        <begin position="272"/>
        <end position="285"/>
    </location>
</feature>
<evidence type="ECO:0000313" key="2">
    <source>
        <dbReference type="EMBL" id="ALG12306.1"/>
    </source>
</evidence>
<organism evidence="2 3">
    <name type="scientific">Kibdelosporangium phytohabitans</name>
    <dbReference type="NCBI Taxonomy" id="860235"/>
    <lineage>
        <taxon>Bacteria</taxon>
        <taxon>Bacillati</taxon>
        <taxon>Actinomycetota</taxon>
        <taxon>Actinomycetes</taxon>
        <taxon>Pseudonocardiales</taxon>
        <taxon>Pseudonocardiaceae</taxon>
        <taxon>Kibdelosporangium</taxon>
    </lineage>
</organism>
<evidence type="ECO:0000313" key="3">
    <source>
        <dbReference type="Proteomes" id="UP000063699"/>
    </source>
</evidence>
<accession>A0A0N9IC67</accession>
<dbReference type="OrthoDB" id="9795680at2"/>
<sequence length="294" mass="31892">MRIESMVVLGMDNGKALHPYDLDGSVVLRKPKGHYMVDTHIPAEDSYTHVFLPSLTLHHDQSLTLDARQAKPVRPAVPNPKVTAALLDAGLVRLFDTPDGRSGFLSGAILSGGPPFHGLHQGPPLRPDELGAWMAVKLGEPGKGNDFTGSPVMYHLLWQAHGTCPTGFEPVVRQDELAEIRQRYHATPAGKFGYTWTFGYLEGLGHLATGGPLGVPLPFERTEYFQRAGRGRRVSASTATRASIPRAATSTAAPRSANRERARSGTGTGVCSRRRSKPPRTRRRTICPPGPATR</sequence>
<dbReference type="RefSeq" id="WP_054294201.1">
    <property type="nucleotide sequence ID" value="NZ_CP012752.1"/>
</dbReference>
<dbReference type="EMBL" id="CP012752">
    <property type="protein sequence ID" value="ALG12306.1"/>
    <property type="molecule type" value="Genomic_DNA"/>
</dbReference>
<dbReference type="STRING" id="860235.AOZ06_40475"/>
<gene>
    <name evidence="2" type="ORF">AOZ06_40475</name>
</gene>
<dbReference type="KEGG" id="kphy:AOZ06_40475"/>
<evidence type="ECO:0000256" key="1">
    <source>
        <dbReference type="SAM" id="MobiDB-lite"/>
    </source>
</evidence>
<feature type="region of interest" description="Disordered" evidence="1">
    <location>
        <begin position="229"/>
        <end position="294"/>
    </location>
</feature>
<dbReference type="Proteomes" id="UP000063699">
    <property type="component" value="Chromosome"/>
</dbReference>